<reference evidence="2 3" key="1">
    <citation type="submission" date="2021-03" db="EMBL/GenBank/DDBJ databases">
        <title>Sequencing the genomes of 1000 actinobacteria strains.</title>
        <authorList>
            <person name="Klenk H.-P."/>
        </authorList>
    </citation>
    <scope>NUCLEOTIDE SEQUENCE [LARGE SCALE GENOMIC DNA]</scope>
    <source>
        <strain evidence="2 3">DSM 20168</strain>
    </source>
</reference>
<keyword evidence="1" id="KW-1133">Transmembrane helix</keyword>
<keyword evidence="3" id="KW-1185">Reference proteome</keyword>
<gene>
    <name evidence="2" type="ORF">JOF39_002112</name>
</gene>
<evidence type="ECO:0000313" key="3">
    <source>
        <dbReference type="Proteomes" id="UP001195422"/>
    </source>
</evidence>
<sequence length="68" mass="7549">MALLMILFFFWLVWRRQSERLVFWAVGMSASWIGTAMLAHPDRAGALVSPAAGAAMMLWGLVGALLKR</sequence>
<evidence type="ECO:0000313" key="2">
    <source>
        <dbReference type="EMBL" id="MBP2399031.1"/>
    </source>
</evidence>
<accession>A0ABS4XR96</accession>
<dbReference type="RefSeq" id="WP_188949159.1">
    <property type="nucleotide sequence ID" value="NZ_BMPH01000012.1"/>
</dbReference>
<feature type="transmembrane region" description="Helical" evidence="1">
    <location>
        <begin position="47"/>
        <end position="66"/>
    </location>
</feature>
<evidence type="ECO:0000256" key="1">
    <source>
        <dbReference type="SAM" id="Phobius"/>
    </source>
</evidence>
<comment type="caution">
    <text evidence="2">The sequence shown here is derived from an EMBL/GenBank/DDBJ whole genome shotgun (WGS) entry which is preliminary data.</text>
</comment>
<name>A0ABS4XR96_GLUPR</name>
<dbReference type="Proteomes" id="UP001195422">
    <property type="component" value="Unassembled WGS sequence"/>
</dbReference>
<organism evidence="2 3">
    <name type="scientific">Glutamicibacter protophormiae</name>
    <name type="common">Brevibacterium protophormiae</name>
    <dbReference type="NCBI Taxonomy" id="37930"/>
    <lineage>
        <taxon>Bacteria</taxon>
        <taxon>Bacillati</taxon>
        <taxon>Actinomycetota</taxon>
        <taxon>Actinomycetes</taxon>
        <taxon>Micrococcales</taxon>
        <taxon>Micrococcaceae</taxon>
        <taxon>Glutamicibacter</taxon>
    </lineage>
</organism>
<keyword evidence="1" id="KW-0472">Membrane</keyword>
<proteinExistence type="predicted"/>
<keyword evidence="1" id="KW-0812">Transmembrane</keyword>
<protein>
    <submittedName>
        <fullName evidence="2">Uncharacterized protein</fullName>
    </submittedName>
</protein>
<dbReference type="EMBL" id="JAGIOJ010000001">
    <property type="protein sequence ID" value="MBP2399031.1"/>
    <property type="molecule type" value="Genomic_DNA"/>
</dbReference>